<dbReference type="STRING" id="71139.A0A059CI28"/>
<dbReference type="PANTHER" id="PTHR47992">
    <property type="entry name" value="PROTEIN PHOSPHATASE"/>
    <property type="match status" value="1"/>
</dbReference>
<feature type="domain" description="PPM-type phosphatase" evidence="1">
    <location>
        <begin position="1"/>
        <end position="169"/>
    </location>
</feature>
<dbReference type="InterPro" id="IPR036457">
    <property type="entry name" value="PPM-type-like_dom_sf"/>
</dbReference>
<dbReference type="SUPFAM" id="SSF81606">
    <property type="entry name" value="PP2C-like"/>
    <property type="match status" value="1"/>
</dbReference>
<dbReference type="Gramene" id="KCW77580">
    <property type="protein sequence ID" value="KCW77580"/>
    <property type="gene ID" value="EUGRSUZ_D01895"/>
</dbReference>
<dbReference type="SMART" id="SM00332">
    <property type="entry name" value="PP2Cc"/>
    <property type="match status" value="1"/>
</dbReference>
<dbReference type="InterPro" id="IPR001932">
    <property type="entry name" value="PPM-type_phosphatase-like_dom"/>
</dbReference>
<protein>
    <recommendedName>
        <fullName evidence="1">PPM-type phosphatase domain-containing protein</fullName>
    </recommendedName>
</protein>
<dbReference type="Gene3D" id="3.60.40.10">
    <property type="entry name" value="PPM-type phosphatase domain"/>
    <property type="match status" value="1"/>
</dbReference>
<evidence type="ECO:0000313" key="2">
    <source>
        <dbReference type="EMBL" id="KCW77580.1"/>
    </source>
</evidence>
<dbReference type="InParanoid" id="A0A059CI28"/>
<accession>A0A059CI28</accession>
<dbReference type="GO" id="GO:1902531">
    <property type="term" value="P:regulation of intracellular signal transduction"/>
    <property type="evidence" value="ECO:0000318"/>
    <property type="project" value="GO_Central"/>
</dbReference>
<dbReference type="OMA" id="HETENGR"/>
<dbReference type="GO" id="GO:0004722">
    <property type="term" value="F:protein serine/threonine phosphatase activity"/>
    <property type="evidence" value="ECO:0000318"/>
    <property type="project" value="GO_Central"/>
</dbReference>
<name>A0A059CI28_EUCGR</name>
<gene>
    <name evidence="2" type="ORF">EUGRSUZ_D01895</name>
</gene>
<dbReference type="EMBL" id="KK198756">
    <property type="protein sequence ID" value="KCW77580.1"/>
    <property type="molecule type" value="Genomic_DNA"/>
</dbReference>
<dbReference type="InterPro" id="IPR015655">
    <property type="entry name" value="PP2C"/>
</dbReference>
<organism evidence="2">
    <name type="scientific">Eucalyptus grandis</name>
    <name type="common">Flooded gum</name>
    <dbReference type="NCBI Taxonomy" id="71139"/>
    <lineage>
        <taxon>Eukaryota</taxon>
        <taxon>Viridiplantae</taxon>
        <taxon>Streptophyta</taxon>
        <taxon>Embryophyta</taxon>
        <taxon>Tracheophyta</taxon>
        <taxon>Spermatophyta</taxon>
        <taxon>Magnoliopsida</taxon>
        <taxon>eudicotyledons</taxon>
        <taxon>Gunneridae</taxon>
        <taxon>Pentapetalae</taxon>
        <taxon>rosids</taxon>
        <taxon>malvids</taxon>
        <taxon>Myrtales</taxon>
        <taxon>Myrtaceae</taxon>
        <taxon>Myrtoideae</taxon>
        <taxon>Eucalypteae</taxon>
        <taxon>Eucalyptus</taxon>
    </lineage>
</organism>
<proteinExistence type="predicted"/>
<dbReference type="PROSITE" id="PS51746">
    <property type="entry name" value="PPM_2"/>
    <property type="match status" value="1"/>
</dbReference>
<reference evidence="2" key="1">
    <citation type="submission" date="2013-07" db="EMBL/GenBank/DDBJ databases">
        <title>The genome of Eucalyptus grandis.</title>
        <authorList>
            <person name="Schmutz J."/>
            <person name="Hayes R."/>
            <person name="Myburg A."/>
            <person name="Tuskan G."/>
            <person name="Grattapaglia D."/>
            <person name="Rokhsar D.S."/>
        </authorList>
    </citation>
    <scope>NUCLEOTIDE SEQUENCE</scope>
    <source>
        <tissue evidence="2">Leaf extractions</tissue>
    </source>
</reference>
<dbReference type="Pfam" id="PF00481">
    <property type="entry name" value="PP2C"/>
    <property type="match status" value="1"/>
</dbReference>
<dbReference type="AlphaFoldDB" id="A0A059CI28"/>
<evidence type="ECO:0000259" key="1">
    <source>
        <dbReference type="PROSITE" id="PS51746"/>
    </source>
</evidence>
<sequence length="173" mass="19173">MLAATGCVQRRRWRERVEEGDGGVLCRGDVVVPLSVDHKPDRPDEKERVEVAGGRVTDWNGSCVLGVLATSRSIGDYYLKQYVMAEPEVTESKRTKLDDFLVITSDGLWDALSNEVARQVVRRCLNGHIKRRFPKELRGSNATEVAAVLAELAVAQGSQDNISVIVIELKKPN</sequence>
<dbReference type="CDD" id="cd00143">
    <property type="entry name" value="PP2Cc"/>
    <property type="match status" value="1"/>
</dbReference>